<feature type="compositionally biased region" description="Low complexity" evidence="1">
    <location>
        <begin position="98"/>
        <end position="108"/>
    </location>
</feature>
<dbReference type="EMBL" id="BLLF01001546">
    <property type="protein sequence ID" value="GFH19946.1"/>
    <property type="molecule type" value="Genomic_DNA"/>
</dbReference>
<keyword evidence="3" id="KW-1185">Reference proteome</keyword>
<accession>A0A699ZLX7</accession>
<comment type="caution">
    <text evidence="2">The sequence shown here is derived from an EMBL/GenBank/DDBJ whole genome shotgun (WGS) entry which is preliminary data.</text>
</comment>
<organism evidence="2 3">
    <name type="scientific">Haematococcus lacustris</name>
    <name type="common">Green alga</name>
    <name type="synonym">Haematococcus pluvialis</name>
    <dbReference type="NCBI Taxonomy" id="44745"/>
    <lineage>
        <taxon>Eukaryota</taxon>
        <taxon>Viridiplantae</taxon>
        <taxon>Chlorophyta</taxon>
        <taxon>core chlorophytes</taxon>
        <taxon>Chlorophyceae</taxon>
        <taxon>CS clade</taxon>
        <taxon>Chlamydomonadales</taxon>
        <taxon>Haematococcaceae</taxon>
        <taxon>Haematococcus</taxon>
    </lineage>
</organism>
<evidence type="ECO:0000313" key="2">
    <source>
        <dbReference type="EMBL" id="GFH19946.1"/>
    </source>
</evidence>
<evidence type="ECO:0000313" key="3">
    <source>
        <dbReference type="Proteomes" id="UP000485058"/>
    </source>
</evidence>
<reference evidence="2 3" key="1">
    <citation type="submission" date="2020-02" db="EMBL/GenBank/DDBJ databases">
        <title>Draft genome sequence of Haematococcus lacustris strain NIES-144.</title>
        <authorList>
            <person name="Morimoto D."/>
            <person name="Nakagawa S."/>
            <person name="Yoshida T."/>
            <person name="Sawayama S."/>
        </authorList>
    </citation>
    <scope>NUCLEOTIDE SEQUENCE [LARGE SCALE GENOMIC DNA]</scope>
    <source>
        <strain evidence="2 3">NIES-144</strain>
    </source>
</reference>
<proteinExistence type="predicted"/>
<feature type="region of interest" description="Disordered" evidence="1">
    <location>
        <begin position="1"/>
        <end position="22"/>
    </location>
</feature>
<dbReference type="Proteomes" id="UP000485058">
    <property type="component" value="Unassembled WGS sequence"/>
</dbReference>
<evidence type="ECO:0000256" key="1">
    <source>
        <dbReference type="SAM" id="MobiDB-lite"/>
    </source>
</evidence>
<sequence length="108" mass="11048">MAEVSVCISPGPDSQVRRGLPSRLSCCDPPAGAVSWHREMTTRVQPGRTQTEASSTASQASKGLALEVMKLLRALHATRHTWGPPGCAPGALGRHHTAAPGAAGAASG</sequence>
<gene>
    <name evidence="2" type="ORF">HaLaN_16984</name>
</gene>
<name>A0A699ZLX7_HAELA</name>
<protein>
    <submittedName>
        <fullName evidence="2">Uncharacterized protein</fullName>
    </submittedName>
</protein>
<dbReference type="AlphaFoldDB" id="A0A699ZLX7"/>
<feature type="region of interest" description="Disordered" evidence="1">
    <location>
        <begin position="85"/>
        <end position="108"/>
    </location>
</feature>